<gene>
    <name evidence="1" type="ORF">BT67DRAFT_445200</name>
</gene>
<dbReference type="Proteomes" id="UP001304895">
    <property type="component" value="Unassembled WGS sequence"/>
</dbReference>
<reference evidence="1" key="2">
    <citation type="submission" date="2023-05" db="EMBL/GenBank/DDBJ databases">
        <authorList>
            <consortium name="Lawrence Berkeley National Laboratory"/>
            <person name="Steindorff A."/>
            <person name="Hensen N."/>
            <person name="Bonometti L."/>
            <person name="Westerberg I."/>
            <person name="Brannstrom I.O."/>
            <person name="Guillou S."/>
            <person name="Cros-Aarteil S."/>
            <person name="Calhoun S."/>
            <person name="Haridas S."/>
            <person name="Kuo A."/>
            <person name="Mondo S."/>
            <person name="Pangilinan J."/>
            <person name="Riley R."/>
            <person name="Labutti K."/>
            <person name="Andreopoulos B."/>
            <person name="Lipzen A."/>
            <person name="Chen C."/>
            <person name="Yanf M."/>
            <person name="Daum C."/>
            <person name="Ng V."/>
            <person name="Clum A."/>
            <person name="Ohm R."/>
            <person name="Martin F."/>
            <person name="Silar P."/>
            <person name="Natvig D."/>
            <person name="Lalanne C."/>
            <person name="Gautier V."/>
            <person name="Ament-Velasquez S.L."/>
            <person name="Kruys A."/>
            <person name="Hutchinson M.I."/>
            <person name="Powell A.J."/>
            <person name="Barry K."/>
            <person name="Miller A.N."/>
            <person name="Grigoriev I.V."/>
            <person name="Debuchy R."/>
            <person name="Gladieux P."/>
            <person name="Thoren M.H."/>
            <person name="Johannesson H."/>
        </authorList>
    </citation>
    <scope>NUCLEOTIDE SEQUENCE</scope>
    <source>
        <strain evidence="1">CBS 123565</strain>
    </source>
</reference>
<evidence type="ECO:0000313" key="1">
    <source>
        <dbReference type="EMBL" id="KAK4130878.1"/>
    </source>
</evidence>
<dbReference type="EMBL" id="MU853430">
    <property type="protein sequence ID" value="KAK4130878.1"/>
    <property type="molecule type" value="Genomic_DNA"/>
</dbReference>
<protein>
    <submittedName>
        <fullName evidence="1">Uncharacterized protein</fullName>
    </submittedName>
</protein>
<proteinExistence type="predicted"/>
<evidence type="ECO:0000313" key="2">
    <source>
        <dbReference type="Proteomes" id="UP001304895"/>
    </source>
</evidence>
<sequence>MFVRRFYPNSRGCQLASGGWTLDRVISVAGGFPGLDPKVTPTVDQACGLGSRAFAIPVCSFVVRRSHWWDGAE</sequence>
<organism evidence="1 2">
    <name type="scientific">Trichocladium antarcticum</name>
    <dbReference type="NCBI Taxonomy" id="1450529"/>
    <lineage>
        <taxon>Eukaryota</taxon>
        <taxon>Fungi</taxon>
        <taxon>Dikarya</taxon>
        <taxon>Ascomycota</taxon>
        <taxon>Pezizomycotina</taxon>
        <taxon>Sordariomycetes</taxon>
        <taxon>Sordariomycetidae</taxon>
        <taxon>Sordariales</taxon>
        <taxon>Chaetomiaceae</taxon>
        <taxon>Trichocladium</taxon>
    </lineage>
</organism>
<reference evidence="1" key="1">
    <citation type="journal article" date="2023" name="Mol. Phylogenet. Evol.">
        <title>Genome-scale phylogeny and comparative genomics of the fungal order Sordariales.</title>
        <authorList>
            <person name="Hensen N."/>
            <person name="Bonometti L."/>
            <person name="Westerberg I."/>
            <person name="Brannstrom I.O."/>
            <person name="Guillou S."/>
            <person name="Cros-Aarteil S."/>
            <person name="Calhoun S."/>
            <person name="Haridas S."/>
            <person name="Kuo A."/>
            <person name="Mondo S."/>
            <person name="Pangilinan J."/>
            <person name="Riley R."/>
            <person name="LaButti K."/>
            <person name="Andreopoulos B."/>
            <person name="Lipzen A."/>
            <person name="Chen C."/>
            <person name="Yan M."/>
            <person name="Daum C."/>
            <person name="Ng V."/>
            <person name="Clum A."/>
            <person name="Steindorff A."/>
            <person name="Ohm R.A."/>
            <person name="Martin F."/>
            <person name="Silar P."/>
            <person name="Natvig D.O."/>
            <person name="Lalanne C."/>
            <person name="Gautier V."/>
            <person name="Ament-Velasquez S.L."/>
            <person name="Kruys A."/>
            <person name="Hutchinson M.I."/>
            <person name="Powell A.J."/>
            <person name="Barry K."/>
            <person name="Miller A.N."/>
            <person name="Grigoriev I.V."/>
            <person name="Debuchy R."/>
            <person name="Gladieux P."/>
            <person name="Hiltunen Thoren M."/>
            <person name="Johannesson H."/>
        </authorList>
    </citation>
    <scope>NUCLEOTIDE SEQUENCE</scope>
    <source>
        <strain evidence="1">CBS 123565</strain>
    </source>
</reference>
<comment type="caution">
    <text evidence="1">The sequence shown here is derived from an EMBL/GenBank/DDBJ whole genome shotgun (WGS) entry which is preliminary data.</text>
</comment>
<accession>A0AAN6UD84</accession>
<dbReference type="AlphaFoldDB" id="A0AAN6UD84"/>
<name>A0AAN6UD84_9PEZI</name>
<keyword evidence="2" id="KW-1185">Reference proteome</keyword>